<keyword evidence="4" id="KW-0804">Transcription</keyword>
<feature type="domain" description="HTH tetR-type" evidence="6">
    <location>
        <begin position="8"/>
        <end position="68"/>
    </location>
</feature>
<comment type="caution">
    <text evidence="7">The sequence shown here is derived from an EMBL/GenBank/DDBJ whole genome shotgun (WGS) entry which is preliminary data.</text>
</comment>
<dbReference type="GO" id="GO:0000976">
    <property type="term" value="F:transcription cis-regulatory region binding"/>
    <property type="evidence" value="ECO:0007669"/>
    <property type="project" value="TreeGrafter"/>
</dbReference>
<dbReference type="EMBL" id="QMFB01000022">
    <property type="protein sequence ID" value="RAV16089.1"/>
    <property type="molecule type" value="Genomic_DNA"/>
</dbReference>
<dbReference type="SUPFAM" id="SSF46689">
    <property type="entry name" value="Homeodomain-like"/>
    <property type="match status" value="1"/>
</dbReference>
<dbReference type="RefSeq" id="WP_113034595.1">
    <property type="nucleotide sequence ID" value="NZ_QMFB01000022.1"/>
</dbReference>
<dbReference type="Pfam" id="PF13977">
    <property type="entry name" value="TetR_C_6"/>
    <property type="match status" value="1"/>
</dbReference>
<dbReference type="InterPro" id="IPR039538">
    <property type="entry name" value="BetI_C"/>
</dbReference>
<dbReference type="InterPro" id="IPR050109">
    <property type="entry name" value="HTH-type_TetR-like_transc_reg"/>
</dbReference>
<keyword evidence="3 5" id="KW-0238">DNA-binding</keyword>
<dbReference type="PROSITE" id="PS50977">
    <property type="entry name" value="HTH_TETR_2"/>
    <property type="match status" value="1"/>
</dbReference>
<keyword evidence="1" id="KW-0678">Repressor</keyword>
<evidence type="ECO:0000259" key="6">
    <source>
        <dbReference type="PROSITE" id="PS50977"/>
    </source>
</evidence>
<organism evidence="7 8">
    <name type="scientific">Paenibacillus contaminans</name>
    <dbReference type="NCBI Taxonomy" id="450362"/>
    <lineage>
        <taxon>Bacteria</taxon>
        <taxon>Bacillati</taxon>
        <taxon>Bacillota</taxon>
        <taxon>Bacilli</taxon>
        <taxon>Bacillales</taxon>
        <taxon>Paenibacillaceae</taxon>
        <taxon>Paenibacillus</taxon>
    </lineage>
</organism>
<sequence length="206" mass="23289">MPKIVDHDQRREQLAEAAWRIIRRDGLEGVSVRRVAEEAGMSLGSLRHYFVTQSELLAFSMRLVSERVTKRMKGMALSGDPRTDMETIIGELVPLDEERLAECEVWLAFTGNSLAHPKLRLLSDEVHDSLFAFFRHIVDSAIELKLAKPGIDPKLEAMRLHALVDGLVVHGVMRPELVKPDDITRIVTYHLDALMAQKKESGLETQ</sequence>
<dbReference type="InterPro" id="IPR001647">
    <property type="entry name" value="HTH_TetR"/>
</dbReference>
<evidence type="ECO:0000256" key="3">
    <source>
        <dbReference type="ARBA" id="ARBA00023125"/>
    </source>
</evidence>
<gene>
    <name evidence="7" type="ORF">DQG23_29290</name>
</gene>
<evidence type="ECO:0000313" key="7">
    <source>
        <dbReference type="EMBL" id="RAV16089.1"/>
    </source>
</evidence>
<evidence type="ECO:0000256" key="4">
    <source>
        <dbReference type="ARBA" id="ARBA00023163"/>
    </source>
</evidence>
<dbReference type="OrthoDB" id="9816296at2"/>
<dbReference type="AlphaFoldDB" id="A0A329M7F3"/>
<evidence type="ECO:0000313" key="8">
    <source>
        <dbReference type="Proteomes" id="UP000250369"/>
    </source>
</evidence>
<accession>A0A329M7F3</accession>
<reference evidence="7 8" key="1">
    <citation type="journal article" date="2009" name="Int. J. Syst. Evol. Microbiol.">
        <title>Paenibacillus contaminans sp. nov., isolated from a contaminated laboratory plate.</title>
        <authorList>
            <person name="Chou J.H."/>
            <person name="Lee J.H."/>
            <person name="Lin M.C."/>
            <person name="Chang P.S."/>
            <person name="Arun A.B."/>
            <person name="Young C.C."/>
            <person name="Chen W.M."/>
        </authorList>
    </citation>
    <scope>NUCLEOTIDE SEQUENCE [LARGE SCALE GENOMIC DNA]</scope>
    <source>
        <strain evidence="7 8">CKOBP-6</strain>
    </source>
</reference>
<feature type="DNA-binding region" description="H-T-H motif" evidence="5">
    <location>
        <begin position="31"/>
        <end position="50"/>
    </location>
</feature>
<dbReference type="InterPro" id="IPR009057">
    <property type="entry name" value="Homeodomain-like_sf"/>
</dbReference>
<keyword evidence="8" id="KW-1185">Reference proteome</keyword>
<dbReference type="SUPFAM" id="SSF48498">
    <property type="entry name" value="Tetracyclin repressor-like, C-terminal domain"/>
    <property type="match status" value="1"/>
</dbReference>
<dbReference type="Pfam" id="PF00440">
    <property type="entry name" value="TetR_N"/>
    <property type="match status" value="1"/>
</dbReference>
<dbReference type="GO" id="GO:0003700">
    <property type="term" value="F:DNA-binding transcription factor activity"/>
    <property type="evidence" value="ECO:0007669"/>
    <property type="project" value="TreeGrafter"/>
</dbReference>
<dbReference type="Gene3D" id="1.10.357.10">
    <property type="entry name" value="Tetracycline Repressor, domain 2"/>
    <property type="match status" value="1"/>
</dbReference>
<keyword evidence="2" id="KW-0805">Transcription regulation</keyword>
<dbReference type="PANTHER" id="PTHR30055:SF226">
    <property type="entry name" value="HTH-TYPE TRANSCRIPTIONAL REGULATOR PKSA"/>
    <property type="match status" value="1"/>
</dbReference>
<name>A0A329M7F3_9BACL</name>
<dbReference type="PANTHER" id="PTHR30055">
    <property type="entry name" value="HTH-TYPE TRANSCRIPTIONAL REGULATOR RUTR"/>
    <property type="match status" value="1"/>
</dbReference>
<evidence type="ECO:0000256" key="1">
    <source>
        <dbReference type="ARBA" id="ARBA00022491"/>
    </source>
</evidence>
<dbReference type="Proteomes" id="UP000250369">
    <property type="component" value="Unassembled WGS sequence"/>
</dbReference>
<proteinExistence type="predicted"/>
<dbReference type="InterPro" id="IPR036271">
    <property type="entry name" value="Tet_transcr_reg_TetR-rel_C_sf"/>
</dbReference>
<protein>
    <submittedName>
        <fullName evidence="7">TetR family transcriptional regulator</fullName>
    </submittedName>
</protein>
<evidence type="ECO:0000256" key="2">
    <source>
        <dbReference type="ARBA" id="ARBA00023015"/>
    </source>
</evidence>
<evidence type="ECO:0000256" key="5">
    <source>
        <dbReference type="PROSITE-ProRule" id="PRU00335"/>
    </source>
</evidence>